<evidence type="ECO:0008006" key="2">
    <source>
        <dbReference type="Google" id="ProtNLM"/>
    </source>
</evidence>
<protein>
    <recommendedName>
        <fullName evidence="2">dATP/dGTP diphosphohydrolase N-terminal domain-containing protein</fullName>
    </recommendedName>
</protein>
<comment type="caution">
    <text evidence="1">The sequence shown here is derived from an EMBL/GenBank/DDBJ whole genome shotgun (WGS) entry which is preliminary data.</text>
</comment>
<accession>A0A0F9JLD5</accession>
<reference evidence="1" key="1">
    <citation type="journal article" date="2015" name="Nature">
        <title>Complex archaea that bridge the gap between prokaryotes and eukaryotes.</title>
        <authorList>
            <person name="Spang A."/>
            <person name="Saw J.H."/>
            <person name="Jorgensen S.L."/>
            <person name="Zaremba-Niedzwiedzka K."/>
            <person name="Martijn J."/>
            <person name="Lind A.E."/>
            <person name="van Eijk R."/>
            <person name="Schleper C."/>
            <person name="Guy L."/>
            <person name="Ettema T.J."/>
        </authorList>
    </citation>
    <scope>NUCLEOTIDE SEQUENCE</scope>
</reference>
<dbReference type="AlphaFoldDB" id="A0A0F9JLD5"/>
<evidence type="ECO:0000313" key="1">
    <source>
        <dbReference type="EMBL" id="KKM63221.1"/>
    </source>
</evidence>
<gene>
    <name evidence="1" type="ORF">LCGC14_1513690</name>
</gene>
<name>A0A0F9JLD5_9ZZZZ</name>
<proteinExistence type="predicted"/>
<sequence>MDKVRTFSSGATRDTAQGKLDYVKALSPIVLRRYVQYLDGHRLQSDGLYRDFDNWKKGIPQETYRSSQGRHFIDDWLLFEGYTTEDNHGSVEVEDTICAQLFNLMGRLHEILKAQLKEEAKVDHETGAARTAPIPNGY</sequence>
<organism evidence="1">
    <name type="scientific">marine sediment metagenome</name>
    <dbReference type="NCBI Taxonomy" id="412755"/>
    <lineage>
        <taxon>unclassified sequences</taxon>
        <taxon>metagenomes</taxon>
        <taxon>ecological metagenomes</taxon>
    </lineage>
</organism>
<dbReference type="EMBL" id="LAZR01011139">
    <property type="protein sequence ID" value="KKM63221.1"/>
    <property type="molecule type" value="Genomic_DNA"/>
</dbReference>